<evidence type="ECO:0000313" key="2">
    <source>
        <dbReference type="EMBL" id="RIA99290.1"/>
    </source>
</evidence>
<feature type="compositionally biased region" description="Low complexity" evidence="1">
    <location>
        <begin position="29"/>
        <end position="44"/>
    </location>
</feature>
<dbReference type="EMBL" id="QKYT01000006">
    <property type="protein sequence ID" value="RIA99290.1"/>
    <property type="molecule type" value="Genomic_DNA"/>
</dbReference>
<organism evidence="2 3">
    <name type="scientific">Glomus cerebriforme</name>
    <dbReference type="NCBI Taxonomy" id="658196"/>
    <lineage>
        <taxon>Eukaryota</taxon>
        <taxon>Fungi</taxon>
        <taxon>Fungi incertae sedis</taxon>
        <taxon>Mucoromycota</taxon>
        <taxon>Glomeromycotina</taxon>
        <taxon>Glomeromycetes</taxon>
        <taxon>Glomerales</taxon>
        <taxon>Glomeraceae</taxon>
        <taxon>Glomus</taxon>
    </lineage>
</organism>
<comment type="caution">
    <text evidence="2">The sequence shown here is derived from an EMBL/GenBank/DDBJ whole genome shotgun (WGS) entry which is preliminary data.</text>
</comment>
<dbReference type="AlphaFoldDB" id="A0A397TM23"/>
<gene>
    <name evidence="2" type="ORF">C1645_811783</name>
</gene>
<evidence type="ECO:0000313" key="3">
    <source>
        <dbReference type="Proteomes" id="UP000265703"/>
    </source>
</evidence>
<reference evidence="2 3" key="1">
    <citation type="submission" date="2018-06" db="EMBL/GenBank/DDBJ databases">
        <title>Comparative genomics reveals the genomic features of Rhizophagus irregularis, R. cerebriforme, R. diaphanum and Gigaspora rosea, and their symbiotic lifestyle signature.</title>
        <authorList>
            <person name="Morin E."/>
            <person name="San Clemente H."/>
            <person name="Chen E.C.H."/>
            <person name="De La Providencia I."/>
            <person name="Hainaut M."/>
            <person name="Kuo A."/>
            <person name="Kohler A."/>
            <person name="Murat C."/>
            <person name="Tang N."/>
            <person name="Roy S."/>
            <person name="Loubradou J."/>
            <person name="Henrissat B."/>
            <person name="Grigoriev I.V."/>
            <person name="Corradi N."/>
            <person name="Roux C."/>
            <person name="Martin F.M."/>
        </authorList>
    </citation>
    <scope>NUCLEOTIDE SEQUENCE [LARGE SCALE GENOMIC DNA]</scope>
    <source>
        <strain evidence="2 3">DAOM 227022</strain>
    </source>
</reference>
<name>A0A397TM23_9GLOM</name>
<proteinExistence type="predicted"/>
<feature type="region of interest" description="Disordered" evidence="1">
    <location>
        <begin position="1"/>
        <end position="44"/>
    </location>
</feature>
<accession>A0A397TM23</accession>
<keyword evidence="3" id="KW-1185">Reference proteome</keyword>
<evidence type="ECO:0000256" key="1">
    <source>
        <dbReference type="SAM" id="MobiDB-lite"/>
    </source>
</evidence>
<sequence>MVRHDVDSILAQRTQSVSDKSDESDQHNSEASSQSESSHESSYSGKGVILLTICACEMVAREIR</sequence>
<dbReference type="Proteomes" id="UP000265703">
    <property type="component" value="Unassembled WGS sequence"/>
</dbReference>
<feature type="compositionally biased region" description="Basic and acidic residues" evidence="1">
    <location>
        <begin position="19"/>
        <end position="28"/>
    </location>
</feature>
<protein>
    <submittedName>
        <fullName evidence="2">Uncharacterized protein</fullName>
    </submittedName>
</protein>